<gene>
    <name evidence="2" type="ORF">FOF44_17295</name>
</gene>
<name>A0A557NUU4_9VIBR</name>
<feature type="chain" id="PRO_5022177639" evidence="1">
    <location>
        <begin position="25"/>
        <end position="118"/>
    </location>
</feature>
<dbReference type="EMBL" id="VMKJ01000061">
    <property type="protein sequence ID" value="TVO32194.1"/>
    <property type="molecule type" value="Genomic_DNA"/>
</dbReference>
<proteinExistence type="predicted"/>
<evidence type="ECO:0000313" key="3">
    <source>
        <dbReference type="Proteomes" id="UP000319828"/>
    </source>
</evidence>
<comment type="caution">
    <text evidence="2">The sequence shown here is derived from an EMBL/GenBank/DDBJ whole genome shotgun (WGS) entry which is preliminary data.</text>
</comment>
<accession>A0A557NUU4</accession>
<evidence type="ECO:0000313" key="2">
    <source>
        <dbReference type="EMBL" id="TVO32194.1"/>
    </source>
</evidence>
<feature type="signal peptide" evidence="1">
    <location>
        <begin position="1"/>
        <end position="24"/>
    </location>
</feature>
<organism evidence="2 3">
    <name type="scientific">Vibrio algivorus</name>
    <dbReference type="NCBI Taxonomy" id="1667024"/>
    <lineage>
        <taxon>Bacteria</taxon>
        <taxon>Pseudomonadati</taxon>
        <taxon>Pseudomonadota</taxon>
        <taxon>Gammaproteobacteria</taxon>
        <taxon>Vibrionales</taxon>
        <taxon>Vibrionaceae</taxon>
        <taxon>Vibrio</taxon>
    </lineage>
</organism>
<protein>
    <submittedName>
        <fullName evidence="2">Uncharacterized protein</fullName>
    </submittedName>
</protein>
<dbReference type="AlphaFoldDB" id="A0A557NUU4"/>
<dbReference type="OrthoDB" id="5875450at2"/>
<reference evidence="2 3" key="1">
    <citation type="submission" date="2019-07" db="EMBL/GenBank/DDBJ databases">
        <title>The draft genome sequence of Vibrio algivorus M1486.</title>
        <authorList>
            <person name="Meng X."/>
        </authorList>
    </citation>
    <scope>NUCLEOTIDE SEQUENCE [LARGE SCALE GENOMIC DNA]</scope>
    <source>
        <strain evidence="2 3">M1486</strain>
    </source>
</reference>
<dbReference type="RefSeq" id="WP_144389184.1">
    <property type="nucleotide sequence ID" value="NZ_CANNCB010000065.1"/>
</dbReference>
<sequence length="118" mass="13651">MLRSLMVRLFAISFSFMLAFSSHANTDERLSDSDVTRYFVCSYLHTEDSYKIGAYLIKNYETQWYSHGETYKALVNNRLAEISRDQGVSMFKAEDELSTKYKCNSAYIDLIGLSNIKI</sequence>
<evidence type="ECO:0000256" key="1">
    <source>
        <dbReference type="SAM" id="SignalP"/>
    </source>
</evidence>
<keyword evidence="1" id="KW-0732">Signal</keyword>
<dbReference type="Proteomes" id="UP000319828">
    <property type="component" value="Unassembled WGS sequence"/>
</dbReference>